<feature type="region of interest" description="Disordered" evidence="1">
    <location>
        <begin position="107"/>
        <end position="356"/>
    </location>
</feature>
<feature type="compositionally biased region" description="Low complexity" evidence="1">
    <location>
        <begin position="255"/>
        <end position="269"/>
    </location>
</feature>
<reference evidence="3 4" key="1">
    <citation type="submission" date="2019-05" db="EMBL/GenBank/DDBJ databases">
        <title>A Chromosome-scale Meerkat (S. suricatta) Genome Assembly.</title>
        <authorList>
            <person name="Dudchenko O."/>
            <person name="Lieberman Aiden E."/>
            <person name="Tung J."/>
            <person name="Barreiro L.B."/>
            <person name="Clutton-Brock T.H."/>
        </authorList>
    </citation>
    <scope>NUCLEOTIDE SEQUENCE [LARGE SCALE GENOMIC DNA]</scope>
</reference>
<keyword evidence="4" id="KW-1185">Reference proteome</keyword>
<keyword evidence="2" id="KW-0812">Transmembrane</keyword>
<proteinExistence type="predicted"/>
<feature type="transmembrane region" description="Helical" evidence="2">
    <location>
        <begin position="60"/>
        <end position="82"/>
    </location>
</feature>
<evidence type="ECO:0000313" key="4">
    <source>
        <dbReference type="Proteomes" id="UP000472268"/>
    </source>
</evidence>
<accession>A0A673UH08</accession>
<feature type="compositionally biased region" description="Low complexity" evidence="1">
    <location>
        <begin position="147"/>
        <end position="166"/>
    </location>
</feature>
<evidence type="ECO:0000256" key="2">
    <source>
        <dbReference type="SAM" id="Phobius"/>
    </source>
</evidence>
<feature type="compositionally biased region" description="Basic and acidic residues" evidence="1">
    <location>
        <begin position="346"/>
        <end position="356"/>
    </location>
</feature>
<evidence type="ECO:0000256" key="1">
    <source>
        <dbReference type="SAM" id="MobiDB-lite"/>
    </source>
</evidence>
<sequence length="356" mass="37885">MEVILIIRYWTVLSVLAILLSCCSYVVITWTCQSVGLFQISPETFPFLYADRNVLSHPSILLVLLLNVSLTTLPPLALRVLYQALKKPGPKAGHLAVPGSPLHAVPPEGTQAPGGWSRVRGPGKESDGRWRSPPARWSPWRLRPTCSGGRASGAPATPSPTARATRNSSLRARVCAGRGGPTATGWWTRSSHPTKDCPQAPRSPPGTPGRCRSWGRRGPSPGARWSRGRSSPPPRGGPPWPSGRRPRSSHPRLPPGAAHPGRPGRAPAPLEEKTSLGETPLPSWKDAPSSGQTLFQSRGAGGGAAPRASEPPHRGAAPSPQGHRALHEPAPRGGGGKGSPAGWRPRRQDSPLRQER</sequence>
<keyword evidence="2" id="KW-1133">Transmembrane helix</keyword>
<keyword evidence="2" id="KW-0472">Membrane</keyword>
<reference evidence="3" key="2">
    <citation type="submission" date="2025-08" db="UniProtKB">
        <authorList>
            <consortium name="Ensembl"/>
        </authorList>
    </citation>
    <scope>IDENTIFICATION</scope>
</reference>
<dbReference type="Ensembl" id="ENSSSUT00005028409.1">
    <property type="protein sequence ID" value="ENSSSUP00005024823.1"/>
    <property type="gene ID" value="ENSSSUG00005016203.1"/>
</dbReference>
<organism evidence="3 4">
    <name type="scientific">Suricata suricatta</name>
    <name type="common">Meerkat</name>
    <dbReference type="NCBI Taxonomy" id="37032"/>
    <lineage>
        <taxon>Eukaryota</taxon>
        <taxon>Metazoa</taxon>
        <taxon>Chordata</taxon>
        <taxon>Craniata</taxon>
        <taxon>Vertebrata</taxon>
        <taxon>Euteleostomi</taxon>
        <taxon>Mammalia</taxon>
        <taxon>Eutheria</taxon>
        <taxon>Laurasiatheria</taxon>
        <taxon>Carnivora</taxon>
        <taxon>Feliformia</taxon>
        <taxon>Herpestidae</taxon>
        <taxon>Suricata</taxon>
    </lineage>
</organism>
<evidence type="ECO:0000313" key="3">
    <source>
        <dbReference type="Ensembl" id="ENSSSUP00005024823.1"/>
    </source>
</evidence>
<feature type="compositionally biased region" description="Low complexity" evidence="1">
    <location>
        <begin position="208"/>
        <end position="230"/>
    </location>
</feature>
<reference evidence="3" key="3">
    <citation type="submission" date="2025-09" db="UniProtKB">
        <authorList>
            <consortium name="Ensembl"/>
        </authorList>
    </citation>
    <scope>IDENTIFICATION</scope>
</reference>
<dbReference type="OMA" id="XPPPRTA"/>
<feature type="compositionally biased region" description="Pro residues" evidence="1">
    <location>
        <begin position="231"/>
        <end position="241"/>
    </location>
</feature>
<name>A0A673UH08_SURSU</name>
<dbReference type="AlphaFoldDB" id="A0A673UH08"/>
<protein>
    <submittedName>
        <fullName evidence="3">Uncharacterized protein</fullName>
    </submittedName>
</protein>
<feature type="transmembrane region" description="Helical" evidence="2">
    <location>
        <begin position="12"/>
        <end position="40"/>
    </location>
</feature>
<dbReference type="Proteomes" id="UP000472268">
    <property type="component" value="Chromosome 12"/>
</dbReference>